<reference evidence="2" key="1">
    <citation type="submission" date="2022-10" db="EMBL/GenBank/DDBJ databases">
        <authorList>
            <person name="Chen Y."/>
            <person name="Dougan E. K."/>
            <person name="Chan C."/>
            <person name="Rhodes N."/>
            <person name="Thang M."/>
        </authorList>
    </citation>
    <scope>NUCLEOTIDE SEQUENCE</scope>
</reference>
<organism evidence="2">
    <name type="scientific">Cladocopium goreaui</name>
    <dbReference type="NCBI Taxonomy" id="2562237"/>
    <lineage>
        <taxon>Eukaryota</taxon>
        <taxon>Sar</taxon>
        <taxon>Alveolata</taxon>
        <taxon>Dinophyceae</taxon>
        <taxon>Suessiales</taxon>
        <taxon>Symbiodiniaceae</taxon>
        <taxon>Cladocopium</taxon>
    </lineage>
</organism>
<dbReference type="EMBL" id="CAMXCT030001368">
    <property type="protein sequence ID" value="CAL4776732.1"/>
    <property type="molecule type" value="Genomic_DNA"/>
</dbReference>
<name>A0A9P1FWM2_9DINO</name>
<gene>
    <name evidence="2" type="ORF">C1SCF055_LOCUS16497</name>
</gene>
<evidence type="ECO:0000313" key="3">
    <source>
        <dbReference type="EMBL" id="CAL1142795.1"/>
    </source>
</evidence>
<evidence type="ECO:0000313" key="2">
    <source>
        <dbReference type="EMBL" id="CAI3989420.1"/>
    </source>
</evidence>
<dbReference type="EMBL" id="CAMXCT010001368">
    <property type="protein sequence ID" value="CAI3989420.1"/>
    <property type="molecule type" value="Genomic_DNA"/>
</dbReference>
<comment type="caution">
    <text evidence="2">The sequence shown here is derived from an EMBL/GenBank/DDBJ whole genome shotgun (WGS) entry which is preliminary data.</text>
</comment>
<keyword evidence="1" id="KW-0812">Transmembrane</keyword>
<reference evidence="3" key="2">
    <citation type="submission" date="2024-04" db="EMBL/GenBank/DDBJ databases">
        <authorList>
            <person name="Chen Y."/>
            <person name="Shah S."/>
            <person name="Dougan E. K."/>
            <person name="Thang M."/>
            <person name="Chan C."/>
        </authorList>
    </citation>
    <scope>NUCLEOTIDE SEQUENCE [LARGE SCALE GENOMIC DNA]</scope>
</reference>
<dbReference type="Proteomes" id="UP001152797">
    <property type="component" value="Unassembled WGS sequence"/>
</dbReference>
<accession>A0A9P1FWM2</accession>
<dbReference type="EMBL" id="CAMXCT020001368">
    <property type="protein sequence ID" value="CAL1142795.1"/>
    <property type="molecule type" value="Genomic_DNA"/>
</dbReference>
<evidence type="ECO:0000313" key="4">
    <source>
        <dbReference type="Proteomes" id="UP001152797"/>
    </source>
</evidence>
<feature type="transmembrane region" description="Helical" evidence="1">
    <location>
        <begin position="20"/>
        <end position="40"/>
    </location>
</feature>
<proteinExistence type="predicted"/>
<protein>
    <submittedName>
        <fullName evidence="2">Uncharacterized protein</fullName>
    </submittedName>
</protein>
<keyword evidence="1" id="KW-1133">Transmembrane helix</keyword>
<keyword evidence="4" id="KW-1185">Reference proteome</keyword>
<evidence type="ECO:0000256" key="1">
    <source>
        <dbReference type="SAM" id="Phobius"/>
    </source>
</evidence>
<keyword evidence="1" id="KW-0472">Membrane</keyword>
<dbReference type="AlphaFoldDB" id="A0A9P1FWM2"/>
<sequence length="194" mass="21100">MAPKAADVGLETGADGRDGRVRASILLVGGVVTVAAGLAISKLMARGKFGEGRPCASKTSTVFTEVTTVKGCRKEAGELLKLTLPDLVAALRQRPQSLDDVPELTELLQSTQDCCKDPEWLQHRDEPATDLAEWLCDQGDEALKASSLVELSSRRQVLMEKLEELHDLKWDVPFDAEEEAIKENKIARDAAGME</sequence>